<evidence type="ECO:0000313" key="1">
    <source>
        <dbReference type="EMBL" id="MCI1186737.1"/>
    </source>
</evidence>
<sequence length="231" mass="26237">MKIDGRLRVLGLGFCSSLLVSCDGGWAVTFAGPFPAQAADMAEFPARHRGVYTADDSTSSVCIGRTAVWVQELETQRHSRHEFDSLGFRLRADSTYLAGGKLHYLHQIGRDSVRDSWLRTDTIFTIGDSFGTGHLRRFQGRYYLSIYDGTAAHRVDMWDVERLEIKGRHLLRQRLGTDTLRLRALAPATVRYTRYDGTSYFQIAPGTPAETRRVGRYAGLWETTGDYERRY</sequence>
<dbReference type="RefSeq" id="WP_241935004.1">
    <property type="nucleotide sequence ID" value="NZ_JALBGC010000001.1"/>
</dbReference>
<comment type="caution">
    <text evidence="1">The sequence shown here is derived from an EMBL/GenBank/DDBJ whole genome shotgun (WGS) entry which is preliminary data.</text>
</comment>
<reference evidence="1" key="1">
    <citation type="submission" date="2022-03" db="EMBL/GenBank/DDBJ databases">
        <title>Bacterial whole genome sequence for Hymenobacter sp. DH14.</title>
        <authorList>
            <person name="Le V."/>
        </authorList>
    </citation>
    <scope>NUCLEOTIDE SEQUENCE</scope>
    <source>
        <strain evidence="1">DH14</strain>
    </source>
</reference>
<dbReference type="Proteomes" id="UP001139193">
    <property type="component" value="Unassembled WGS sequence"/>
</dbReference>
<proteinExistence type="predicted"/>
<keyword evidence="2" id="KW-1185">Reference proteome</keyword>
<dbReference type="AlphaFoldDB" id="A0A9X1VEL0"/>
<dbReference type="PROSITE" id="PS51257">
    <property type="entry name" value="PROKAR_LIPOPROTEIN"/>
    <property type="match status" value="1"/>
</dbReference>
<protein>
    <recommendedName>
        <fullName evidence="3">Lipoprotein</fullName>
    </recommendedName>
</protein>
<gene>
    <name evidence="1" type="ORF">MON38_04855</name>
</gene>
<dbReference type="EMBL" id="JALBGC010000001">
    <property type="protein sequence ID" value="MCI1186737.1"/>
    <property type="molecule type" value="Genomic_DNA"/>
</dbReference>
<evidence type="ECO:0008006" key="3">
    <source>
        <dbReference type="Google" id="ProtNLM"/>
    </source>
</evidence>
<organism evidence="1 2">
    <name type="scientific">Hymenobacter cyanobacteriorum</name>
    <dbReference type="NCBI Taxonomy" id="2926463"/>
    <lineage>
        <taxon>Bacteria</taxon>
        <taxon>Pseudomonadati</taxon>
        <taxon>Bacteroidota</taxon>
        <taxon>Cytophagia</taxon>
        <taxon>Cytophagales</taxon>
        <taxon>Hymenobacteraceae</taxon>
        <taxon>Hymenobacter</taxon>
    </lineage>
</organism>
<evidence type="ECO:0000313" key="2">
    <source>
        <dbReference type="Proteomes" id="UP001139193"/>
    </source>
</evidence>
<name>A0A9X1VEL0_9BACT</name>
<accession>A0A9X1VEL0</accession>